<dbReference type="InterPro" id="IPR037187">
    <property type="entry name" value="DnaK_N"/>
</dbReference>
<dbReference type="SUPFAM" id="SSF109635">
    <property type="entry name" value="DnaK suppressor protein DksA, alpha-hairpin domain"/>
    <property type="match status" value="1"/>
</dbReference>
<keyword evidence="2" id="KW-0863">Zinc-finger</keyword>
<evidence type="ECO:0000256" key="4">
    <source>
        <dbReference type="PROSITE-ProRule" id="PRU00510"/>
    </source>
</evidence>
<feature type="zinc finger region" description="dksA C4-type" evidence="4">
    <location>
        <begin position="90"/>
        <end position="114"/>
    </location>
</feature>
<keyword evidence="1" id="KW-0479">Metal-binding</keyword>
<evidence type="ECO:0000313" key="6">
    <source>
        <dbReference type="EMBL" id="PRY63647.1"/>
    </source>
</evidence>
<gene>
    <name evidence="6" type="ORF">BCF74_10145</name>
</gene>
<dbReference type="InterPro" id="IPR000962">
    <property type="entry name" value="Znf_DskA_TraR"/>
</dbReference>
<dbReference type="PANTHER" id="PTHR33823:SF4">
    <property type="entry name" value="GENERAL STRESS PROTEIN 16O"/>
    <property type="match status" value="1"/>
</dbReference>
<accession>A0A2T0V0K9</accession>
<dbReference type="GO" id="GO:0008270">
    <property type="term" value="F:zinc ion binding"/>
    <property type="evidence" value="ECO:0007669"/>
    <property type="project" value="UniProtKB-KW"/>
</dbReference>
<dbReference type="EMBL" id="PVTI01000001">
    <property type="protein sequence ID" value="PRY63647.1"/>
    <property type="molecule type" value="Genomic_DNA"/>
</dbReference>
<proteinExistence type="predicted"/>
<dbReference type="SUPFAM" id="SSF57716">
    <property type="entry name" value="Glucocorticoid receptor-like (DNA-binding domain)"/>
    <property type="match status" value="1"/>
</dbReference>
<dbReference type="RefSeq" id="WP_106295956.1">
    <property type="nucleotide sequence ID" value="NZ_PVTI01000001.1"/>
</dbReference>
<reference evidence="6 7" key="1">
    <citation type="submission" date="2018-03" db="EMBL/GenBank/DDBJ databases">
        <title>Genomic Encyclopedia of Archaeal and Bacterial Type Strains, Phase II (KMG-II): from individual species to whole genera.</title>
        <authorList>
            <person name="Goeker M."/>
        </authorList>
    </citation>
    <scope>NUCLEOTIDE SEQUENCE [LARGE SCALE GENOMIC DNA]</scope>
    <source>
        <strain evidence="6 7">ATCC BAA-1496</strain>
    </source>
</reference>
<organism evidence="6 7">
    <name type="scientific">Knoellia remsis</name>
    <dbReference type="NCBI Taxonomy" id="407159"/>
    <lineage>
        <taxon>Bacteria</taxon>
        <taxon>Bacillati</taxon>
        <taxon>Actinomycetota</taxon>
        <taxon>Actinomycetes</taxon>
        <taxon>Micrococcales</taxon>
        <taxon>Intrasporangiaceae</taxon>
        <taxon>Knoellia</taxon>
    </lineage>
</organism>
<dbReference type="PROSITE" id="PS51128">
    <property type="entry name" value="ZF_DKSA_2"/>
    <property type="match status" value="1"/>
</dbReference>
<evidence type="ECO:0000256" key="2">
    <source>
        <dbReference type="ARBA" id="ARBA00022771"/>
    </source>
</evidence>
<evidence type="ECO:0000256" key="3">
    <source>
        <dbReference type="ARBA" id="ARBA00022833"/>
    </source>
</evidence>
<feature type="domain" description="Zinc finger DksA/TraR C4-type" evidence="5">
    <location>
        <begin position="85"/>
        <end position="117"/>
    </location>
</feature>
<evidence type="ECO:0000256" key="1">
    <source>
        <dbReference type="ARBA" id="ARBA00022723"/>
    </source>
</evidence>
<dbReference type="AlphaFoldDB" id="A0A2T0V0K9"/>
<sequence length="119" mass="12633">MTSRPPENARAALEAEREEALRRLAGLRGDFADVVEASKDSNADDEHDPEGATIAFERAQVSALAQQVEGHLAEVDAALQRIDDGSYGTCEVCGEPIAPARLEARPVARTCIDCATSAP</sequence>
<dbReference type="Pfam" id="PF01258">
    <property type="entry name" value="zf-dskA_traR"/>
    <property type="match status" value="1"/>
</dbReference>
<name>A0A2T0V0K9_9MICO</name>
<evidence type="ECO:0000259" key="5">
    <source>
        <dbReference type="Pfam" id="PF01258"/>
    </source>
</evidence>
<dbReference type="InterPro" id="IPR020458">
    <property type="entry name" value="Znf_DskA_TraR_CS"/>
</dbReference>
<dbReference type="OrthoDB" id="1121111at2"/>
<keyword evidence="3" id="KW-0862">Zinc</keyword>
<protein>
    <submittedName>
        <fullName evidence="6">TraR/DksA family transcriptional regulator</fullName>
    </submittedName>
</protein>
<dbReference type="PANTHER" id="PTHR33823">
    <property type="entry name" value="RNA POLYMERASE-BINDING TRANSCRIPTION FACTOR DKSA-RELATED"/>
    <property type="match status" value="1"/>
</dbReference>
<dbReference type="PROSITE" id="PS01102">
    <property type="entry name" value="ZF_DKSA_1"/>
    <property type="match status" value="1"/>
</dbReference>
<comment type="caution">
    <text evidence="6">The sequence shown here is derived from an EMBL/GenBank/DDBJ whole genome shotgun (WGS) entry which is preliminary data.</text>
</comment>
<evidence type="ECO:0000313" key="7">
    <source>
        <dbReference type="Proteomes" id="UP000237822"/>
    </source>
</evidence>
<dbReference type="Proteomes" id="UP000237822">
    <property type="component" value="Unassembled WGS sequence"/>
</dbReference>
<keyword evidence="7" id="KW-1185">Reference proteome</keyword>
<dbReference type="Gene3D" id="1.20.120.910">
    <property type="entry name" value="DksA, coiled-coil domain"/>
    <property type="match status" value="1"/>
</dbReference>